<sequence>MMAGVVPKRATSGRKQWTLHGNSPPKSCNNTHFLLTYRKNHPSMCTFPRSRLQPIIPKHFVDGPRSSLKRLRSQMATDGCPESQVVLAKQLLDEQCGMYNSPWSNPHSFQLPEIETETKENERLGVYWLIKASEQGNLEATDLLKTCLQTGKGITELNYLDVKSCIGMTQHEKLARKAAREMFASLSNGGEYITSDQLQKKILAIDREQAVESIQKAPHQNGQLVCDETESDEDTDWCQKSEINEKLTEDHLVSAAVDYSHGHLPIVNRTLCLSDPDLKALDHIPMVQRSILHPLLALKILYYKLIKFLGRECTFFFPLAKSEVQLLVLMLVYALVSSDNILYFFPLALYYISFIVMVVVTFQMLQVKREFHDFRLWSGLFICYSGGDLNPEDAEFLYVRNNLKPYGLFFSSLLVNLLVYPVIVEQWIPQSELMIISFCLTFATLLGFMYKKRGKTIFDLLVFFSFGINVLAKYPYETDPVVAQGWRFLDLKIPTFASYVVGNGIEFCINFRLLLYLCIPLLLVRIASRHNWKGTYQVLIPHCVTLSWLQICIISSQGATMFGLLRGSLALVGVVLFLPLVGLTSVILPAAALTKWIITSNFMFSIFIFATVVGLGVVLCYLCAQTRYNKITAFIQMVSAVLAVITLVKSGYYKNDEHYFDENKLPEYLSWDVYQRFCHQPVWQEENIALAQIKCAELDNSHINWDGYINDIKLKSISNSFQTIFDHFPHSIRQYLYCFYGEENKDDCDNFPLAIREECTSFYSAIKSTKSCSLEKYHSYTFEITTKVQSGIWGKSPEVTLVVDNYFKNFTLNLKPNDHIWFKGTLFNNEIAGADGILGGFKIHVRLDEMGCLACSNVHLTSITRKVETKFDISSVVDALIVGLKFILNVILSPVVVLK</sequence>
<dbReference type="Pfam" id="PF20053">
    <property type="entry name" value="WC-rich"/>
    <property type="match status" value="1"/>
</dbReference>
<feature type="transmembrane region" description="Helical" evidence="2">
    <location>
        <begin position="496"/>
        <end position="523"/>
    </location>
</feature>
<dbReference type="AlphaFoldDB" id="A0AA38I536"/>
<feature type="region of interest" description="Disordered" evidence="1">
    <location>
        <begin position="1"/>
        <end position="24"/>
    </location>
</feature>
<dbReference type="Proteomes" id="UP001168821">
    <property type="component" value="Unassembled WGS sequence"/>
</dbReference>
<dbReference type="InterPro" id="IPR045458">
    <property type="entry name" value="Wolframin_Sel1-like_rpt"/>
</dbReference>
<dbReference type="GO" id="GO:0005789">
    <property type="term" value="C:endoplasmic reticulum membrane"/>
    <property type="evidence" value="ECO:0007669"/>
    <property type="project" value="TreeGrafter"/>
</dbReference>
<comment type="caution">
    <text evidence="6">The sequence shown here is derived from an EMBL/GenBank/DDBJ whole genome shotgun (WGS) entry which is preliminary data.</text>
</comment>
<dbReference type="PRINTS" id="PR02060">
    <property type="entry name" value="WOLFFAMILY"/>
</dbReference>
<dbReference type="PANTHER" id="PTHR13098">
    <property type="entry name" value="WOLFRAMIN"/>
    <property type="match status" value="1"/>
</dbReference>
<dbReference type="PANTHER" id="PTHR13098:SF3">
    <property type="entry name" value="WOLFRAMIN"/>
    <property type="match status" value="1"/>
</dbReference>
<reference evidence="6" key="1">
    <citation type="journal article" date="2023" name="G3 (Bethesda)">
        <title>Whole genome assemblies of Zophobas morio and Tenebrio molitor.</title>
        <authorList>
            <person name="Kaur S."/>
            <person name="Stinson S.A."/>
            <person name="diCenzo G.C."/>
        </authorList>
    </citation>
    <scope>NUCLEOTIDE SEQUENCE</scope>
    <source>
        <strain evidence="6">QUZm001</strain>
    </source>
</reference>
<feature type="transmembrane region" description="Helical" evidence="2">
    <location>
        <begin position="433"/>
        <end position="450"/>
    </location>
</feature>
<evidence type="ECO:0000313" key="6">
    <source>
        <dbReference type="EMBL" id="KAJ3649322.1"/>
    </source>
</evidence>
<dbReference type="GO" id="GO:0030968">
    <property type="term" value="P:endoplasmic reticulum unfolded protein response"/>
    <property type="evidence" value="ECO:0007669"/>
    <property type="project" value="TreeGrafter"/>
</dbReference>
<dbReference type="InterPro" id="IPR045461">
    <property type="entry name" value="Wolframin_OB_fold"/>
</dbReference>
<feature type="transmembrane region" description="Helical" evidence="2">
    <location>
        <begin position="342"/>
        <end position="365"/>
    </location>
</feature>
<dbReference type="EMBL" id="JALNTZ010000006">
    <property type="protein sequence ID" value="KAJ3649322.1"/>
    <property type="molecule type" value="Genomic_DNA"/>
</dbReference>
<dbReference type="Pfam" id="PF19913">
    <property type="entry name" value="WCOB"/>
    <property type="match status" value="1"/>
</dbReference>
<protein>
    <recommendedName>
        <fullName evidence="8">Wolframin</fullName>
    </recommendedName>
</protein>
<organism evidence="6 7">
    <name type="scientific">Zophobas morio</name>
    <dbReference type="NCBI Taxonomy" id="2755281"/>
    <lineage>
        <taxon>Eukaryota</taxon>
        <taxon>Metazoa</taxon>
        <taxon>Ecdysozoa</taxon>
        <taxon>Arthropoda</taxon>
        <taxon>Hexapoda</taxon>
        <taxon>Insecta</taxon>
        <taxon>Pterygota</taxon>
        <taxon>Neoptera</taxon>
        <taxon>Endopterygota</taxon>
        <taxon>Coleoptera</taxon>
        <taxon>Polyphaga</taxon>
        <taxon>Cucujiformia</taxon>
        <taxon>Tenebrionidae</taxon>
        <taxon>Zophobas</taxon>
    </lineage>
</organism>
<feature type="transmembrane region" description="Helical" evidence="2">
    <location>
        <begin position="631"/>
        <end position="653"/>
    </location>
</feature>
<keyword evidence="7" id="KW-1185">Reference proteome</keyword>
<accession>A0AA38I536</accession>
<gene>
    <name evidence="6" type="ORF">Zmor_021073</name>
</gene>
<proteinExistence type="predicted"/>
<evidence type="ECO:0000259" key="4">
    <source>
        <dbReference type="Pfam" id="PF19914"/>
    </source>
</evidence>
<feature type="domain" description="Wolframin cysteine-rich" evidence="5">
    <location>
        <begin position="671"/>
        <end position="776"/>
    </location>
</feature>
<feature type="domain" description="Wolframin OB-fold" evidence="3">
    <location>
        <begin position="777"/>
        <end position="899"/>
    </location>
</feature>
<keyword evidence="2" id="KW-0472">Membrane</keyword>
<evidence type="ECO:0000256" key="1">
    <source>
        <dbReference type="SAM" id="MobiDB-lite"/>
    </source>
</evidence>
<dbReference type="GO" id="GO:0055074">
    <property type="term" value="P:calcium ion homeostasis"/>
    <property type="evidence" value="ECO:0007669"/>
    <property type="project" value="TreeGrafter"/>
</dbReference>
<evidence type="ECO:0000313" key="7">
    <source>
        <dbReference type="Proteomes" id="UP001168821"/>
    </source>
</evidence>
<feature type="domain" description="Wolframin EF-hand" evidence="4">
    <location>
        <begin position="175"/>
        <end position="260"/>
    </location>
</feature>
<feature type="transmembrane region" description="Helical" evidence="2">
    <location>
        <begin position="569"/>
        <end position="590"/>
    </location>
</feature>
<evidence type="ECO:0000256" key="2">
    <source>
        <dbReference type="SAM" id="Phobius"/>
    </source>
</evidence>
<keyword evidence="2" id="KW-0812">Transmembrane</keyword>
<dbReference type="InterPro" id="IPR045460">
    <property type="entry name" value="Wolframin_EF-hand"/>
</dbReference>
<dbReference type="InterPro" id="IPR045400">
    <property type="entry name" value="Wolframin_Cys-rich"/>
</dbReference>
<evidence type="ECO:0008006" key="8">
    <source>
        <dbReference type="Google" id="ProtNLM"/>
    </source>
</evidence>
<feature type="compositionally biased region" description="Polar residues" evidence="1">
    <location>
        <begin position="13"/>
        <end position="24"/>
    </location>
</feature>
<keyword evidence="2" id="KW-1133">Transmembrane helix</keyword>
<dbReference type="Pfam" id="PF19914">
    <property type="entry name" value="WEF-hand"/>
    <property type="match status" value="1"/>
</dbReference>
<feature type="transmembrane region" description="Helical" evidence="2">
    <location>
        <begin position="406"/>
        <end position="427"/>
    </location>
</feature>
<dbReference type="Pfam" id="PF20023">
    <property type="entry name" value="WSLR"/>
    <property type="match status" value="1"/>
</dbReference>
<evidence type="ECO:0000259" key="3">
    <source>
        <dbReference type="Pfam" id="PF19913"/>
    </source>
</evidence>
<feature type="transmembrane region" description="Helical" evidence="2">
    <location>
        <begin position="457"/>
        <end position="476"/>
    </location>
</feature>
<feature type="transmembrane region" description="Helical" evidence="2">
    <location>
        <begin position="602"/>
        <end position="624"/>
    </location>
</feature>
<name>A0AA38I536_9CUCU</name>
<dbReference type="InterPro" id="IPR026209">
    <property type="entry name" value="Wolframin_fam"/>
</dbReference>
<evidence type="ECO:0000259" key="5">
    <source>
        <dbReference type="Pfam" id="PF20053"/>
    </source>
</evidence>